<dbReference type="InParanoid" id="A0A067QG17"/>
<dbReference type="GO" id="GO:0051082">
    <property type="term" value="F:unfolded protein binding"/>
    <property type="evidence" value="ECO:0007669"/>
    <property type="project" value="TreeGrafter"/>
</dbReference>
<dbReference type="OrthoDB" id="442087at2759"/>
<dbReference type="STRING" id="933084.A0A067QG17"/>
<reference evidence="3" key="1">
    <citation type="journal article" date="2014" name="Proc. Natl. Acad. Sci. U.S.A.">
        <title>Extensive sampling of basidiomycete genomes demonstrates inadequacy of the white-rot/brown-rot paradigm for wood decay fungi.</title>
        <authorList>
            <person name="Riley R."/>
            <person name="Salamov A.A."/>
            <person name="Brown D.W."/>
            <person name="Nagy L.G."/>
            <person name="Floudas D."/>
            <person name="Held B.W."/>
            <person name="Levasseur A."/>
            <person name="Lombard V."/>
            <person name="Morin E."/>
            <person name="Otillar R."/>
            <person name="Lindquist E.A."/>
            <person name="Sun H."/>
            <person name="LaButti K.M."/>
            <person name="Schmutz J."/>
            <person name="Jabbour D."/>
            <person name="Luo H."/>
            <person name="Baker S.E."/>
            <person name="Pisabarro A.G."/>
            <person name="Walton J.D."/>
            <person name="Blanchette R.A."/>
            <person name="Henrissat B."/>
            <person name="Martin F."/>
            <person name="Cullen D."/>
            <person name="Hibbett D.S."/>
            <person name="Grigoriev I.V."/>
        </authorList>
    </citation>
    <scope>NUCLEOTIDE SEQUENCE [LARGE SCALE GENOMIC DNA]</scope>
    <source>
        <strain evidence="3">MUCL 33604</strain>
    </source>
</reference>
<dbReference type="SMART" id="SM00271">
    <property type="entry name" value="DnaJ"/>
    <property type="match status" value="1"/>
</dbReference>
<gene>
    <name evidence="2" type="ORF">JAAARDRAFT_31013</name>
</gene>
<dbReference type="Proteomes" id="UP000027265">
    <property type="component" value="Unassembled WGS sequence"/>
</dbReference>
<keyword evidence="3" id="KW-1185">Reference proteome</keyword>
<evidence type="ECO:0000313" key="2">
    <source>
        <dbReference type="EMBL" id="KDQ61556.1"/>
    </source>
</evidence>
<dbReference type="GO" id="GO:0044183">
    <property type="term" value="F:protein folding chaperone"/>
    <property type="evidence" value="ECO:0007669"/>
    <property type="project" value="TreeGrafter"/>
</dbReference>
<dbReference type="InterPro" id="IPR036869">
    <property type="entry name" value="J_dom_sf"/>
</dbReference>
<dbReference type="GO" id="GO:0005737">
    <property type="term" value="C:cytoplasm"/>
    <property type="evidence" value="ECO:0007669"/>
    <property type="project" value="TreeGrafter"/>
</dbReference>
<name>A0A067QG17_9AGAM</name>
<dbReference type="SUPFAM" id="SSF46565">
    <property type="entry name" value="Chaperone J-domain"/>
    <property type="match status" value="1"/>
</dbReference>
<dbReference type="PRINTS" id="PR00625">
    <property type="entry name" value="JDOMAIN"/>
</dbReference>
<organism evidence="2 3">
    <name type="scientific">Jaapia argillacea MUCL 33604</name>
    <dbReference type="NCBI Taxonomy" id="933084"/>
    <lineage>
        <taxon>Eukaryota</taxon>
        <taxon>Fungi</taxon>
        <taxon>Dikarya</taxon>
        <taxon>Basidiomycota</taxon>
        <taxon>Agaricomycotina</taxon>
        <taxon>Agaricomycetes</taxon>
        <taxon>Agaricomycetidae</taxon>
        <taxon>Jaapiales</taxon>
        <taxon>Jaapiaceae</taxon>
        <taxon>Jaapia</taxon>
    </lineage>
</organism>
<dbReference type="PROSITE" id="PS50076">
    <property type="entry name" value="DNAJ_2"/>
    <property type="match status" value="1"/>
</dbReference>
<dbReference type="InterPro" id="IPR001623">
    <property type="entry name" value="DnaJ_domain"/>
</dbReference>
<feature type="domain" description="J" evidence="1">
    <location>
        <begin position="6"/>
        <end position="77"/>
    </location>
</feature>
<dbReference type="Pfam" id="PF00226">
    <property type="entry name" value="DnaJ"/>
    <property type="match status" value="1"/>
</dbReference>
<dbReference type="CDD" id="cd06257">
    <property type="entry name" value="DnaJ"/>
    <property type="match status" value="1"/>
</dbReference>
<sequence length="174" mass="20618">MTVYKNMYRVLGVPKTASYEEIRRAFKHKALYTHPDKLPQNATEAQRQAAEAKFREIYEAFEILSDPERRKIHDTMTTIPTPSELHAQYERRKASRAEWAQAAEQRRHQRLEALREKARQRAEYVSTGQGEWGYEEMVDILVREMHKMSPEWEARKQEVLRRQAERTSATALQT</sequence>
<accession>A0A067QG17</accession>
<dbReference type="Gene3D" id="1.10.287.110">
    <property type="entry name" value="DnaJ domain"/>
    <property type="match status" value="1"/>
</dbReference>
<dbReference type="AlphaFoldDB" id="A0A067QG17"/>
<dbReference type="GO" id="GO:0051087">
    <property type="term" value="F:protein-folding chaperone binding"/>
    <property type="evidence" value="ECO:0007669"/>
    <property type="project" value="TreeGrafter"/>
</dbReference>
<evidence type="ECO:0000259" key="1">
    <source>
        <dbReference type="PROSITE" id="PS50076"/>
    </source>
</evidence>
<proteinExistence type="predicted"/>
<dbReference type="PANTHER" id="PTHR43948:SF10">
    <property type="entry name" value="MRJ, ISOFORM E"/>
    <property type="match status" value="1"/>
</dbReference>
<evidence type="ECO:0000313" key="3">
    <source>
        <dbReference type="Proteomes" id="UP000027265"/>
    </source>
</evidence>
<dbReference type="EMBL" id="KL197712">
    <property type="protein sequence ID" value="KDQ61556.1"/>
    <property type="molecule type" value="Genomic_DNA"/>
</dbReference>
<dbReference type="PANTHER" id="PTHR43948">
    <property type="entry name" value="DNAJ HOMOLOG SUBFAMILY B"/>
    <property type="match status" value="1"/>
</dbReference>
<dbReference type="HOGENOM" id="CLU_096865_0_0_1"/>
<protein>
    <recommendedName>
        <fullName evidence="1">J domain-containing protein</fullName>
    </recommendedName>
</protein>